<protein>
    <submittedName>
        <fullName evidence="2">Transporter</fullName>
    </submittedName>
</protein>
<accession>A0ABS9IYK0</accession>
<evidence type="ECO:0000256" key="1">
    <source>
        <dbReference type="SAM" id="SignalP"/>
    </source>
</evidence>
<evidence type="ECO:0000313" key="2">
    <source>
        <dbReference type="EMBL" id="MCF8713247.1"/>
    </source>
</evidence>
<dbReference type="InterPro" id="IPR025737">
    <property type="entry name" value="FApF"/>
</dbReference>
<name>A0ABS9IYK0_9FLAO</name>
<evidence type="ECO:0000313" key="3">
    <source>
        <dbReference type="Proteomes" id="UP000829517"/>
    </source>
</evidence>
<dbReference type="EMBL" id="JAETXX010000001">
    <property type="protein sequence ID" value="MCF8713247.1"/>
    <property type="molecule type" value="Genomic_DNA"/>
</dbReference>
<feature type="chain" id="PRO_5047489171" evidence="1">
    <location>
        <begin position="19"/>
        <end position="336"/>
    </location>
</feature>
<keyword evidence="1" id="KW-0732">Signal</keyword>
<sequence length="336" mass="37873">MKNYMFVIFFMAITIAQAQEKTSKWTSGRPDGHAPISVMGDHTHSKGEWMFSYRYMYMDMEDLNRGSSDAQYSDALSQYMITPKSMPMNMHMLGVMYAPSNKLTLMAMINHTSQEMTLGNRMGGEFNTESSGFGDLKLSALYTFFNKNSQQLHAQVGISFPTGSIDETDVTPMSTPNETILPYPMQIGSGTYDANLGLTYLKQWEYLSFGSQIKGVFRFEENDNEYRLGNEYSINNWVAMPVNEWFSFSGRVKWAAIEKIDGTNPDLNPMMVVTADTANSGKTYAEAGIGFNLYAFKGSLKNLRFGFEAALPLYQNMNGIQLKNQETLTLGLQYSL</sequence>
<gene>
    <name evidence="2" type="ORF">JM658_00255</name>
</gene>
<comment type="caution">
    <text evidence="2">The sequence shown here is derived from an EMBL/GenBank/DDBJ whole genome shotgun (WGS) entry which is preliminary data.</text>
</comment>
<dbReference type="Pfam" id="PF13557">
    <property type="entry name" value="Phenol_MetA_deg"/>
    <property type="match status" value="1"/>
</dbReference>
<dbReference type="Proteomes" id="UP000829517">
    <property type="component" value="Unassembled WGS sequence"/>
</dbReference>
<feature type="signal peptide" evidence="1">
    <location>
        <begin position="1"/>
        <end position="18"/>
    </location>
</feature>
<proteinExistence type="predicted"/>
<keyword evidence="3" id="KW-1185">Reference proteome</keyword>
<organism evidence="2 3">
    <name type="scientific">Joostella atrarenae</name>
    <dbReference type="NCBI Taxonomy" id="679257"/>
    <lineage>
        <taxon>Bacteria</taxon>
        <taxon>Pseudomonadati</taxon>
        <taxon>Bacteroidota</taxon>
        <taxon>Flavobacteriia</taxon>
        <taxon>Flavobacteriales</taxon>
        <taxon>Flavobacteriaceae</taxon>
        <taxon>Joostella</taxon>
    </lineage>
</organism>
<reference evidence="2 3" key="1">
    <citation type="submission" date="2021-01" db="EMBL/GenBank/DDBJ databases">
        <title>Genome sequencing of Joostella atrarenae M1-2 (= KCTC 23194).</title>
        <authorList>
            <person name="Zakaria M.R."/>
            <person name="Lam M.Q."/>
            <person name="Chong C.S."/>
        </authorList>
    </citation>
    <scope>NUCLEOTIDE SEQUENCE [LARGE SCALE GENOMIC DNA]</scope>
    <source>
        <strain evidence="2 3">M1-2</strain>
    </source>
</reference>